<sequence length="191" mass="21027">MVTEKRSRRGQFQESMIGDGVLIGAGTCILGNIKIGDGAKIGAGSVVIKDVPPRTTAVGNPAKLVAGKNNPIKLDKIPSFTMDHTSNISEFYDYLDLKPSLISVHQENEIPLSMDTTHKQETNSKCLVQKDIGSSPQVSQVQEAEEEDTEAKALAVNNIEIKDNDDCNKEEEEDDELKRRVEEFIEKVNRG</sequence>
<evidence type="ECO:0000256" key="1">
    <source>
        <dbReference type="ARBA" id="ARBA00022679"/>
    </source>
</evidence>
<name>A0AAN9IBQ3_CROPI</name>
<dbReference type="PANTHER" id="PTHR42811">
    <property type="entry name" value="SERINE ACETYLTRANSFERASE"/>
    <property type="match status" value="1"/>
</dbReference>
<keyword evidence="3" id="KW-1185">Reference proteome</keyword>
<accession>A0AAN9IBQ3</accession>
<dbReference type="SUPFAM" id="SSF51161">
    <property type="entry name" value="Trimeric LpxA-like enzymes"/>
    <property type="match status" value="1"/>
</dbReference>
<comment type="caution">
    <text evidence="2">The sequence shown here is derived from an EMBL/GenBank/DDBJ whole genome shotgun (WGS) entry which is preliminary data.</text>
</comment>
<dbReference type="InterPro" id="IPR001451">
    <property type="entry name" value="Hexapep"/>
</dbReference>
<evidence type="ECO:0000313" key="3">
    <source>
        <dbReference type="Proteomes" id="UP001372338"/>
    </source>
</evidence>
<gene>
    <name evidence="2" type="ORF">RIF29_16076</name>
</gene>
<dbReference type="PROSITE" id="PS00101">
    <property type="entry name" value="HEXAPEP_TRANSFERASES"/>
    <property type="match status" value="1"/>
</dbReference>
<protein>
    <recommendedName>
        <fullName evidence="4">Serine O-acetyltransferase</fullName>
    </recommendedName>
</protein>
<reference evidence="2 3" key="1">
    <citation type="submission" date="2024-01" db="EMBL/GenBank/DDBJ databases">
        <title>The genomes of 5 underutilized Papilionoideae crops provide insights into root nodulation and disease resistanc.</title>
        <authorList>
            <person name="Yuan L."/>
        </authorList>
    </citation>
    <scope>NUCLEOTIDE SEQUENCE [LARGE SCALE GENOMIC DNA]</scope>
    <source>
        <strain evidence="2">ZHUSHIDOU_FW_LH</strain>
        <tissue evidence="2">Leaf</tissue>
    </source>
</reference>
<proteinExistence type="predicted"/>
<dbReference type="EMBL" id="JAYWIO010000003">
    <property type="protein sequence ID" value="KAK7274973.1"/>
    <property type="molecule type" value="Genomic_DNA"/>
</dbReference>
<dbReference type="GO" id="GO:0016740">
    <property type="term" value="F:transferase activity"/>
    <property type="evidence" value="ECO:0007669"/>
    <property type="project" value="UniProtKB-KW"/>
</dbReference>
<evidence type="ECO:0000313" key="2">
    <source>
        <dbReference type="EMBL" id="KAK7274973.1"/>
    </source>
</evidence>
<dbReference type="Pfam" id="PF00132">
    <property type="entry name" value="Hexapep"/>
    <property type="match status" value="1"/>
</dbReference>
<evidence type="ECO:0008006" key="4">
    <source>
        <dbReference type="Google" id="ProtNLM"/>
    </source>
</evidence>
<dbReference type="InterPro" id="IPR011004">
    <property type="entry name" value="Trimer_LpxA-like_sf"/>
</dbReference>
<dbReference type="InterPro" id="IPR018357">
    <property type="entry name" value="Hexapep_transf_CS"/>
</dbReference>
<dbReference type="AlphaFoldDB" id="A0AAN9IBQ3"/>
<organism evidence="2 3">
    <name type="scientific">Crotalaria pallida</name>
    <name type="common">Smooth rattlebox</name>
    <name type="synonym">Crotalaria striata</name>
    <dbReference type="NCBI Taxonomy" id="3830"/>
    <lineage>
        <taxon>Eukaryota</taxon>
        <taxon>Viridiplantae</taxon>
        <taxon>Streptophyta</taxon>
        <taxon>Embryophyta</taxon>
        <taxon>Tracheophyta</taxon>
        <taxon>Spermatophyta</taxon>
        <taxon>Magnoliopsida</taxon>
        <taxon>eudicotyledons</taxon>
        <taxon>Gunneridae</taxon>
        <taxon>Pentapetalae</taxon>
        <taxon>rosids</taxon>
        <taxon>fabids</taxon>
        <taxon>Fabales</taxon>
        <taxon>Fabaceae</taxon>
        <taxon>Papilionoideae</taxon>
        <taxon>50 kb inversion clade</taxon>
        <taxon>genistoids sensu lato</taxon>
        <taxon>core genistoids</taxon>
        <taxon>Crotalarieae</taxon>
        <taxon>Crotalaria</taxon>
    </lineage>
</organism>
<dbReference type="Gene3D" id="2.160.10.10">
    <property type="entry name" value="Hexapeptide repeat proteins"/>
    <property type="match status" value="1"/>
</dbReference>
<dbReference type="Proteomes" id="UP001372338">
    <property type="component" value="Unassembled WGS sequence"/>
</dbReference>
<keyword evidence="1" id="KW-0808">Transferase</keyword>